<dbReference type="InterPro" id="IPR054612">
    <property type="entry name" value="Phage_capsid-like_C"/>
</dbReference>
<dbReference type="EMBL" id="NHPJ01000058">
    <property type="protein sequence ID" value="OYR57715.1"/>
    <property type="molecule type" value="Genomic_DNA"/>
</dbReference>
<evidence type="ECO:0000313" key="5">
    <source>
        <dbReference type="Proteomes" id="UP000216308"/>
    </source>
</evidence>
<feature type="region of interest" description="Disordered" evidence="2">
    <location>
        <begin position="54"/>
        <end position="95"/>
    </location>
</feature>
<reference evidence="4 5" key="1">
    <citation type="journal article" date="2014" name="Front. Microbiol.">
        <title>Population and genomic analysis of the genus Halorubrum.</title>
        <authorList>
            <person name="Fullmer M.S."/>
            <person name="Soucy S.M."/>
            <person name="Swithers K.S."/>
            <person name="Makkay A.M."/>
            <person name="Wheeler R."/>
            <person name="Ventosa A."/>
            <person name="Gogarten J.P."/>
            <person name="Papke R.T."/>
        </authorList>
    </citation>
    <scope>NUCLEOTIDE SEQUENCE [LARGE SCALE GENOMIC DNA]</scope>
    <source>
        <strain evidence="4 5">Cb34</strain>
    </source>
</reference>
<evidence type="ECO:0000256" key="1">
    <source>
        <dbReference type="ARBA" id="ARBA00004328"/>
    </source>
</evidence>
<dbReference type="AlphaFoldDB" id="A0A256IMG6"/>
<dbReference type="Pfam" id="PF05065">
    <property type="entry name" value="Phage_capsid"/>
    <property type="match status" value="1"/>
</dbReference>
<accession>A0A256IMG6</accession>
<comment type="subcellular location">
    <subcellularLocation>
        <location evidence="1">Virion</location>
    </subcellularLocation>
</comment>
<keyword evidence="5" id="KW-1185">Reference proteome</keyword>
<proteinExistence type="predicted"/>
<dbReference type="NCBIfam" id="TIGR01554">
    <property type="entry name" value="major_cap_HK97"/>
    <property type="match status" value="1"/>
</dbReference>
<evidence type="ECO:0000256" key="2">
    <source>
        <dbReference type="SAM" id="MobiDB-lite"/>
    </source>
</evidence>
<comment type="caution">
    <text evidence="4">The sequence shown here is derived from an EMBL/GenBank/DDBJ whole genome shotgun (WGS) entry which is preliminary data.</text>
</comment>
<protein>
    <submittedName>
        <fullName evidence="4">Phage major capsid protein</fullName>
    </submittedName>
</protein>
<feature type="domain" description="Phage capsid-like C-terminal" evidence="3">
    <location>
        <begin position="31"/>
        <end position="318"/>
    </location>
</feature>
<dbReference type="OrthoDB" id="78062at2157"/>
<feature type="compositionally biased region" description="Basic and acidic residues" evidence="2">
    <location>
        <begin position="54"/>
        <end position="63"/>
    </location>
</feature>
<feature type="region of interest" description="Disordered" evidence="2">
    <location>
        <begin position="1"/>
        <end position="24"/>
    </location>
</feature>
<evidence type="ECO:0000259" key="3">
    <source>
        <dbReference type="Pfam" id="PF05065"/>
    </source>
</evidence>
<dbReference type="Proteomes" id="UP000216308">
    <property type="component" value="Unassembled WGS sequence"/>
</dbReference>
<organism evidence="4 5">
    <name type="scientific">Halorubrum halodurans</name>
    <dbReference type="NCBI Taxonomy" id="1383851"/>
    <lineage>
        <taxon>Archaea</taxon>
        <taxon>Methanobacteriati</taxon>
        <taxon>Methanobacteriota</taxon>
        <taxon>Stenosarchaea group</taxon>
        <taxon>Halobacteria</taxon>
        <taxon>Halobacteriales</taxon>
        <taxon>Haloferacaceae</taxon>
        <taxon>Halorubrum</taxon>
    </lineage>
</organism>
<name>A0A256IMG6_9EURY</name>
<dbReference type="SUPFAM" id="SSF56563">
    <property type="entry name" value="Major capsid protein gp5"/>
    <property type="match status" value="1"/>
</dbReference>
<feature type="compositionally biased region" description="Basic and acidic residues" evidence="2">
    <location>
        <begin position="73"/>
        <end position="82"/>
    </location>
</feature>
<evidence type="ECO:0000313" key="4">
    <source>
        <dbReference type="EMBL" id="OYR57715.1"/>
    </source>
</evidence>
<gene>
    <name evidence="4" type="ORF">DJ70_04975</name>
</gene>
<sequence>MSSTDTTDTLDRTRSANQNAADKFDTTDVAGGVLPRDLFEQFYQAVQDTATMLEDGRTEDLPRQKMALPKISVGERQRRGADEGEGDAGDATVNTSQVQMDVEKATISYDLTREAVDDTVDNVDEIILDMLARQFAIDTQDLAINGDEAAGDAFLNQNDGWLKILQNDGDVNTYDHTDGGGTPQPVNTSLFNSSILAMPNKYLRSGRTDPRFYMNLDQLQNYHNDLAERNDPLGAAVLMGDDEATPFDYDVVGVANWPTDTAVFTHPQNFIYGLYDDVEIRVLTDTDKVAENDLFARYFMRVRDDFAVEAPEAAVVITGIAE</sequence>
<dbReference type="InterPro" id="IPR024455">
    <property type="entry name" value="Phage_capsid"/>
</dbReference>
<dbReference type="RefSeq" id="WP_094530719.1">
    <property type="nucleotide sequence ID" value="NZ_NHPJ01000058.1"/>
</dbReference>